<sequence length="84" mass="8984">MRTVAVCLLCLAASANAFLFAPAGVRSTALAQSTKSTTQVEKVVKDRQFNELLTKLNDSSIRGLTSDDKTPTYAVSADDESKSE</sequence>
<keyword evidence="4" id="KW-1185">Reference proteome</keyword>
<feature type="region of interest" description="Disordered" evidence="1">
    <location>
        <begin position="65"/>
        <end position="84"/>
    </location>
</feature>
<evidence type="ECO:0000256" key="2">
    <source>
        <dbReference type="SAM" id="SignalP"/>
    </source>
</evidence>
<name>A0A836CJN7_9STRA</name>
<reference evidence="3" key="1">
    <citation type="submission" date="2021-02" db="EMBL/GenBank/DDBJ databases">
        <title>First Annotated Genome of the Yellow-green Alga Tribonema minus.</title>
        <authorList>
            <person name="Mahan K.M."/>
        </authorList>
    </citation>
    <scope>NUCLEOTIDE SEQUENCE</scope>
    <source>
        <strain evidence="3">UTEX B ZZ1240</strain>
    </source>
</reference>
<dbReference type="EMBL" id="JAFCMP010000079">
    <property type="protein sequence ID" value="KAG5187929.1"/>
    <property type="molecule type" value="Genomic_DNA"/>
</dbReference>
<gene>
    <name evidence="3" type="ORF">JKP88DRAFT_347902</name>
</gene>
<comment type="caution">
    <text evidence="3">The sequence shown here is derived from an EMBL/GenBank/DDBJ whole genome shotgun (WGS) entry which is preliminary data.</text>
</comment>
<feature type="chain" id="PRO_5032898960" description="RxLR effector protein" evidence="2">
    <location>
        <begin position="18"/>
        <end position="84"/>
    </location>
</feature>
<accession>A0A836CJN7</accession>
<dbReference type="AlphaFoldDB" id="A0A836CJN7"/>
<evidence type="ECO:0000313" key="4">
    <source>
        <dbReference type="Proteomes" id="UP000664859"/>
    </source>
</evidence>
<evidence type="ECO:0008006" key="5">
    <source>
        <dbReference type="Google" id="ProtNLM"/>
    </source>
</evidence>
<proteinExistence type="predicted"/>
<organism evidence="3 4">
    <name type="scientific">Tribonema minus</name>
    <dbReference type="NCBI Taxonomy" id="303371"/>
    <lineage>
        <taxon>Eukaryota</taxon>
        <taxon>Sar</taxon>
        <taxon>Stramenopiles</taxon>
        <taxon>Ochrophyta</taxon>
        <taxon>PX clade</taxon>
        <taxon>Xanthophyceae</taxon>
        <taxon>Tribonematales</taxon>
        <taxon>Tribonemataceae</taxon>
        <taxon>Tribonema</taxon>
    </lineage>
</organism>
<evidence type="ECO:0000313" key="3">
    <source>
        <dbReference type="EMBL" id="KAG5187929.1"/>
    </source>
</evidence>
<dbReference type="Proteomes" id="UP000664859">
    <property type="component" value="Unassembled WGS sequence"/>
</dbReference>
<keyword evidence="2" id="KW-0732">Signal</keyword>
<evidence type="ECO:0000256" key="1">
    <source>
        <dbReference type="SAM" id="MobiDB-lite"/>
    </source>
</evidence>
<protein>
    <recommendedName>
        <fullName evidence="5">RxLR effector protein</fullName>
    </recommendedName>
</protein>
<feature type="signal peptide" evidence="2">
    <location>
        <begin position="1"/>
        <end position="17"/>
    </location>
</feature>